<dbReference type="PIRSF" id="PIRSF028103">
    <property type="entry name" value="GcvR"/>
    <property type="match status" value="1"/>
</dbReference>
<dbReference type="InterPro" id="IPR045865">
    <property type="entry name" value="ACT-like_dom_sf"/>
</dbReference>
<dbReference type="InterPro" id="IPR016867">
    <property type="entry name" value="GcvR"/>
</dbReference>
<dbReference type="InterPro" id="IPR002912">
    <property type="entry name" value="ACT_dom"/>
</dbReference>
<dbReference type="EMBL" id="UOFN01000058">
    <property type="protein sequence ID" value="VAW76322.1"/>
    <property type="molecule type" value="Genomic_DNA"/>
</dbReference>
<organism evidence="2">
    <name type="scientific">hydrothermal vent metagenome</name>
    <dbReference type="NCBI Taxonomy" id="652676"/>
    <lineage>
        <taxon>unclassified sequences</taxon>
        <taxon>metagenomes</taxon>
        <taxon>ecological metagenomes</taxon>
    </lineage>
</organism>
<evidence type="ECO:0000259" key="1">
    <source>
        <dbReference type="PROSITE" id="PS51671"/>
    </source>
</evidence>
<reference evidence="2" key="1">
    <citation type="submission" date="2018-06" db="EMBL/GenBank/DDBJ databases">
        <authorList>
            <person name="Zhirakovskaya E."/>
        </authorList>
    </citation>
    <scope>NUCLEOTIDE SEQUENCE</scope>
</reference>
<feature type="domain" description="ACT" evidence="1">
    <location>
        <begin position="93"/>
        <end position="172"/>
    </location>
</feature>
<dbReference type="SUPFAM" id="SSF55021">
    <property type="entry name" value="ACT-like"/>
    <property type="match status" value="2"/>
</dbReference>
<name>A0A3B0YM28_9ZZZZ</name>
<dbReference type="Gene3D" id="3.30.70.260">
    <property type="match status" value="2"/>
</dbReference>
<dbReference type="PROSITE" id="PS51671">
    <property type="entry name" value="ACT"/>
    <property type="match status" value="1"/>
</dbReference>
<sequence length="176" mass="19342">MTNQLVIAALGEDRPGLVDRLSGWVLESGCNIADSRMTVLGGEFAVLLLVNGNWNNLAKLEDQCDPMQEKLGMTLSIKRTEEKPAEGDFLPYGVDVVSLDHPGIVHNLASFFSQRRINIQDLSTSCYAAAHTGTQMFAVHMTLDVPADVHIATLREEFLDFCDRLNLDAVIEPVKG</sequence>
<dbReference type="InterPro" id="IPR050990">
    <property type="entry name" value="UPF0237/GcvR_regulator"/>
</dbReference>
<accession>A0A3B0YM28</accession>
<gene>
    <name evidence="2" type="ORF">MNBD_GAMMA15-2398</name>
</gene>
<evidence type="ECO:0000313" key="2">
    <source>
        <dbReference type="EMBL" id="VAW76322.1"/>
    </source>
</evidence>
<dbReference type="CDD" id="cd04869">
    <property type="entry name" value="ACT_GcvR_2"/>
    <property type="match status" value="1"/>
</dbReference>
<dbReference type="PANTHER" id="PTHR34875">
    <property type="entry name" value="UPF0237 PROTEIN MJ1558"/>
    <property type="match status" value="1"/>
</dbReference>
<dbReference type="PANTHER" id="PTHR34875:SF5">
    <property type="entry name" value="GLYCINE CLEAVAGE SYSTEM TRANSCRIPTIONAL REPRESSOR"/>
    <property type="match status" value="1"/>
</dbReference>
<dbReference type="GO" id="GO:0006355">
    <property type="term" value="P:regulation of DNA-templated transcription"/>
    <property type="evidence" value="ECO:0007669"/>
    <property type="project" value="InterPro"/>
</dbReference>
<proteinExistence type="predicted"/>
<protein>
    <submittedName>
        <fullName evidence="2">Glycine cleavage system transcriptional antiactivator GcvR</fullName>
    </submittedName>
</protein>
<dbReference type="Pfam" id="PF13740">
    <property type="entry name" value="ACT_6"/>
    <property type="match status" value="1"/>
</dbReference>
<dbReference type="AlphaFoldDB" id="A0A3B0YM28"/>